<dbReference type="AlphaFoldDB" id="A0A0P8Y760"/>
<proteinExistence type="predicted"/>
<accession>A0A0P8Y760</accession>
<evidence type="ECO:0000313" key="3">
    <source>
        <dbReference type="Proteomes" id="UP000050326"/>
    </source>
</evidence>
<organism evidence="2 3">
    <name type="scientific">Oxobacter pfennigii</name>
    <dbReference type="NCBI Taxonomy" id="36849"/>
    <lineage>
        <taxon>Bacteria</taxon>
        <taxon>Bacillati</taxon>
        <taxon>Bacillota</taxon>
        <taxon>Clostridia</taxon>
        <taxon>Eubacteriales</taxon>
        <taxon>Clostridiaceae</taxon>
        <taxon>Oxobacter</taxon>
    </lineage>
</organism>
<feature type="domain" description="HD" evidence="1">
    <location>
        <begin position="25"/>
        <end position="92"/>
    </location>
</feature>
<dbReference type="STRING" id="36849.OXPF_40770"/>
<dbReference type="EMBL" id="LKET01000068">
    <property type="protein sequence ID" value="KPU42292.1"/>
    <property type="molecule type" value="Genomic_DNA"/>
</dbReference>
<dbReference type="OrthoDB" id="9801160at2"/>
<dbReference type="Proteomes" id="UP000050326">
    <property type="component" value="Unassembled WGS sequence"/>
</dbReference>
<dbReference type="RefSeq" id="WP_054877021.1">
    <property type="nucleotide sequence ID" value="NZ_LKET01000068.1"/>
</dbReference>
<reference evidence="2 3" key="1">
    <citation type="submission" date="2015-09" db="EMBL/GenBank/DDBJ databases">
        <title>Genome sequence of Oxobacter pfennigii DSM 3222.</title>
        <authorList>
            <person name="Poehlein A."/>
            <person name="Bengelsdorf F.R."/>
            <person name="Schiel-Bengelsdorf B."/>
            <person name="Duerre P."/>
            <person name="Daniel R."/>
        </authorList>
    </citation>
    <scope>NUCLEOTIDE SEQUENCE [LARGE SCALE GENOMIC DNA]</scope>
    <source>
        <strain evidence="2 3">DSM 3222</strain>
    </source>
</reference>
<dbReference type="PATRIC" id="fig|36849.3.peg.4310"/>
<dbReference type="NCBIfam" id="TIGR00277">
    <property type="entry name" value="HDIG"/>
    <property type="match status" value="1"/>
</dbReference>
<dbReference type="PANTHER" id="PTHR38659:SF2">
    <property type="entry name" value="HDIG DOMAIN PROTEIN"/>
    <property type="match status" value="1"/>
</dbReference>
<dbReference type="PANTHER" id="PTHR38659">
    <property type="entry name" value="METAL-DEPENDENT PHOSPHOHYDROLASE"/>
    <property type="match status" value="1"/>
</dbReference>
<dbReference type="Pfam" id="PF01966">
    <property type="entry name" value="HD"/>
    <property type="match status" value="1"/>
</dbReference>
<name>A0A0P8Y760_9CLOT</name>
<sequence length="192" mass="21893">MEKNIPEREEAFALLLEYNKNDRLIKHALSVEAVMRHFAEIFNEDPEKWGTIGLMHDLDYEMYPEEHCKKVREILSGSNWPEEYIHAIESHGYGLCCDVEPVERMEKVLYTIDELTGLIAATALMRPSKSIMDTETKSVKKKWNQKGFAAGANREVIENGAGMLDLSLDYIIEETIKGMRKSAEAIGLKGEL</sequence>
<evidence type="ECO:0000313" key="2">
    <source>
        <dbReference type="EMBL" id="KPU42292.1"/>
    </source>
</evidence>
<keyword evidence="3" id="KW-1185">Reference proteome</keyword>
<dbReference type="Gene3D" id="1.10.3210.10">
    <property type="entry name" value="Hypothetical protein af1432"/>
    <property type="match status" value="1"/>
</dbReference>
<dbReference type="SUPFAM" id="SSF109604">
    <property type="entry name" value="HD-domain/PDEase-like"/>
    <property type="match status" value="1"/>
</dbReference>
<gene>
    <name evidence="2" type="ORF">OXPF_40770</name>
</gene>
<evidence type="ECO:0000259" key="1">
    <source>
        <dbReference type="Pfam" id="PF01966"/>
    </source>
</evidence>
<protein>
    <recommendedName>
        <fullName evidence="1">HD domain-containing protein</fullName>
    </recommendedName>
</protein>
<dbReference type="InterPro" id="IPR006674">
    <property type="entry name" value="HD_domain"/>
</dbReference>
<comment type="caution">
    <text evidence="2">The sequence shown here is derived from an EMBL/GenBank/DDBJ whole genome shotgun (WGS) entry which is preliminary data.</text>
</comment>
<dbReference type="InterPro" id="IPR006675">
    <property type="entry name" value="HDIG_dom"/>
</dbReference>